<evidence type="ECO:0000313" key="2">
    <source>
        <dbReference type="Proteomes" id="UP000320209"/>
    </source>
</evidence>
<protein>
    <submittedName>
        <fullName evidence="1">Uncharacterized protein</fullName>
    </submittedName>
</protein>
<sequence length="108" mass="12449">MTWTQTHERFRLLNEAEAELRAGLPRRLPWTPAHADAFGTPERLAQALRHRWRIRFQAQLDPELSPEDYEKAFADLTSELAPLMDWIDAHAFDQAVDHGDEELADVSA</sequence>
<dbReference type="AlphaFoldDB" id="A0A543A0X4"/>
<dbReference type="OrthoDB" id="3693307at2"/>
<evidence type="ECO:0000313" key="1">
    <source>
        <dbReference type="EMBL" id="TQL66231.1"/>
    </source>
</evidence>
<reference evidence="1 2" key="1">
    <citation type="submission" date="2019-06" db="EMBL/GenBank/DDBJ databases">
        <title>Sequencing the genomes of 1000 actinobacteria strains.</title>
        <authorList>
            <person name="Klenk H.-P."/>
        </authorList>
    </citation>
    <scope>NUCLEOTIDE SEQUENCE [LARGE SCALE GENOMIC DNA]</scope>
    <source>
        <strain evidence="1 2">DSM 25218</strain>
    </source>
</reference>
<name>A0A543A0X4_9ACTN</name>
<dbReference type="Proteomes" id="UP000320209">
    <property type="component" value="Unassembled WGS sequence"/>
</dbReference>
<dbReference type="EMBL" id="VFOV01000001">
    <property type="protein sequence ID" value="TQL66231.1"/>
    <property type="molecule type" value="Genomic_DNA"/>
</dbReference>
<accession>A0A543A0X4</accession>
<comment type="caution">
    <text evidence="1">The sequence shown here is derived from an EMBL/GenBank/DDBJ whole genome shotgun (WGS) entry which is preliminary data.</text>
</comment>
<organism evidence="1 2">
    <name type="scientific">Nocardioides albertanoniae</name>
    <dbReference type="NCBI Taxonomy" id="1175486"/>
    <lineage>
        <taxon>Bacteria</taxon>
        <taxon>Bacillati</taxon>
        <taxon>Actinomycetota</taxon>
        <taxon>Actinomycetes</taxon>
        <taxon>Propionibacteriales</taxon>
        <taxon>Nocardioidaceae</taxon>
        <taxon>Nocardioides</taxon>
    </lineage>
</organism>
<dbReference type="RefSeq" id="WP_141778456.1">
    <property type="nucleotide sequence ID" value="NZ_VFOV01000001.1"/>
</dbReference>
<proteinExistence type="predicted"/>
<keyword evidence="2" id="KW-1185">Reference proteome</keyword>
<gene>
    <name evidence="1" type="ORF">FB381_0080</name>
</gene>